<dbReference type="GO" id="GO:0003676">
    <property type="term" value="F:nucleic acid binding"/>
    <property type="evidence" value="ECO:0007669"/>
    <property type="project" value="InterPro"/>
</dbReference>
<feature type="domain" description="RNase H type-1" evidence="1">
    <location>
        <begin position="106"/>
        <end position="219"/>
    </location>
</feature>
<dbReference type="InterPro" id="IPR002156">
    <property type="entry name" value="RNaseH_domain"/>
</dbReference>
<dbReference type="PANTHER" id="PTHR47074:SF11">
    <property type="entry name" value="REVERSE TRANSCRIPTASE-LIKE PROTEIN"/>
    <property type="match status" value="1"/>
</dbReference>
<dbReference type="Pfam" id="PF13456">
    <property type="entry name" value="RVT_3"/>
    <property type="match status" value="1"/>
</dbReference>
<gene>
    <name evidence="2" type="ORF">FSB_LOCUS49826</name>
</gene>
<evidence type="ECO:0000259" key="1">
    <source>
        <dbReference type="Pfam" id="PF13456"/>
    </source>
</evidence>
<reference evidence="2" key="1">
    <citation type="submission" date="2018-02" db="EMBL/GenBank/DDBJ databases">
        <authorList>
            <person name="Cohen D.B."/>
            <person name="Kent A.D."/>
        </authorList>
    </citation>
    <scope>NUCLEOTIDE SEQUENCE</scope>
</reference>
<sequence>MDCREACGSILNTWVWEYTINLGDLKILFTTAWEIWNARNRLLWDKKHTNVDDIWQRASGLATEFLEAGLDVSEAGGMNVVEVFSRWHPPDARNFKLNLAYCLDSGKTKVGVGVLIRDQMGLVAAAMTQQMPSCDDKVQIHALVVIKALQFAYEVGLRRLEVDLVCKNLCSILKSDTKCFAPNGNLFDDISVSCQRFSFCSFAFVKSICNKADYALATEVVSSNVSQVWLEDCPISIVSHVQV</sequence>
<evidence type="ECO:0000313" key="2">
    <source>
        <dbReference type="EMBL" id="SPD21944.1"/>
    </source>
</evidence>
<dbReference type="InterPro" id="IPR052929">
    <property type="entry name" value="RNase_H-like_EbsB-rel"/>
</dbReference>
<accession>A0A2N9ICV9</accession>
<organism evidence="2">
    <name type="scientific">Fagus sylvatica</name>
    <name type="common">Beechnut</name>
    <dbReference type="NCBI Taxonomy" id="28930"/>
    <lineage>
        <taxon>Eukaryota</taxon>
        <taxon>Viridiplantae</taxon>
        <taxon>Streptophyta</taxon>
        <taxon>Embryophyta</taxon>
        <taxon>Tracheophyta</taxon>
        <taxon>Spermatophyta</taxon>
        <taxon>Magnoliopsida</taxon>
        <taxon>eudicotyledons</taxon>
        <taxon>Gunneridae</taxon>
        <taxon>Pentapetalae</taxon>
        <taxon>rosids</taxon>
        <taxon>fabids</taxon>
        <taxon>Fagales</taxon>
        <taxon>Fagaceae</taxon>
        <taxon>Fagus</taxon>
    </lineage>
</organism>
<dbReference type="AlphaFoldDB" id="A0A2N9ICV9"/>
<proteinExistence type="predicted"/>
<protein>
    <recommendedName>
        <fullName evidence="1">RNase H type-1 domain-containing protein</fullName>
    </recommendedName>
</protein>
<dbReference type="PANTHER" id="PTHR47074">
    <property type="entry name" value="BNAC02G40300D PROTEIN"/>
    <property type="match status" value="1"/>
</dbReference>
<dbReference type="EMBL" id="OIVN01005332">
    <property type="protein sequence ID" value="SPD21944.1"/>
    <property type="molecule type" value="Genomic_DNA"/>
</dbReference>
<dbReference type="GO" id="GO:0004523">
    <property type="term" value="F:RNA-DNA hybrid ribonuclease activity"/>
    <property type="evidence" value="ECO:0007669"/>
    <property type="project" value="InterPro"/>
</dbReference>
<name>A0A2N9ICV9_FAGSY</name>